<dbReference type="GO" id="GO:0000917">
    <property type="term" value="P:division septum assembly"/>
    <property type="evidence" value="ECO:0007669"/>
    <property type="project" value="UniProtKB-KW"/>
</dbReference>
<dbReference type="PANTHER" id="PTHR34108:SF1">
    <property type="entry name" value="SEPTUM SITE-DETERMINING PROTEIN MINC"/>
    <property type="match status" value="1"/>
</dbReference>
<evidence type="ECO:0000259" key="7">
    <source>
        <dbReference type="Pfam" id="PF03775"/>
    </source>
</evidence>
<dbReference type="Gene3D" id="3.30.70.260">
    <property type="match status" value="1"/>
</dbReference>
<dbReference type="GO" id="GO:1901891">
    <property type="term" value="P:regulation of cell septum assembly"/>
    <property type="evidence" value="ECO:0007669"/>
    <property type="project" value="InterPro"/>
</dbReference>
<keyword evidence="2 6" id="KW-0132">Cell division</keyword>
<organism evidence="9 10">
    <name type="scientific">Aquincola agrisoli</name>
    <dbReference type="NCBI Taxonomy" id="3119538"/>
    <lineage>
        <taxon>Bacteria</taxon>
        <taxon>Pseudomonadati</taxon>
        <taxon>Pseudomonadota</taxon>
        <taxon>Betaproteobacteria</taxon>
        <taxon>Burkholderiales</taxon>
        <taxon>Sphaerotilaceae</taxon>
        <taxon>Aquincola</taxon>
    </lineage>
</organism>
<feature type="domain" description="Septum formation inhibitor MinC N-terminal" evidence="8">
    <location>
        <begin position="13"/>
        <end position="85"/>
    </location>
</feature>
<dbReference type="InterPro" id="IPR005526">
    <property type="entry name" value="Septum_form_inhib_MinC_C"/>
</dbReference>
<reference evidence="9 10" key="1">
    <citation type="submission" date="2024-02" db="EMBL/GenBank/DDBJ databases">
        <title>Genome sequence of Aquincola sp. MAHUQ-54.</title>
        <authorList>
            <person name="Huq M.A."/>
        </authorList>
    </citation>
    <scope>NUCLEOTIDE SEQUENCE [LARGE SCALE GENOMIC DNA]</scope>
    <source>
        <strain evidence="9 10">MAHUQ-54</strain>
    </source>
</reference>
<dbReference type="InterPro" id="IPR036145">
    <property type="entry name" value="MinC_C_sf"/>
</dbReference>
<protein>
    <recommendedName>
        <fullName evidence="6">Probable septum site-determining protein MinC</fullName>
    </recommendedName>
</protein>
<keyword evidence="3 6" id="KW-0717">Septation</keyword>
<proteinExistence type="inferred from homology"/>
<dbReference type="GO" id="GO:0000902">
    <property type="term" value="P:cell morphogenesis"/>
    <property type="evidence" value="ECO:0007669"/>
    <property type="project" value="InterPro"/>
</dbReference>
<sequence length="260" mass="27289">MAVAAPPNSPDIFDLRSAALTLIAVVLKTADLAVLARELDARTADNPGLFDNDPVAVDLSPVRDDPSPIDFAALVALLRTHRMMPVAAKGGSPEQMAAALAAGLVEAPDFAAPARAPRAEPPAPEVREVVREVIHEVEVVREVRVPGEPVPTMVVDKPLRSGQQVYARGGDLIVLAAVNFGAEVIADGHIHVYAPLRGRALAGARGNAGARIFSTCLEAQLVSVAGIYRTTDVPLPSDILGQPAQVRLEGEKLVIERLGA</sequence>
<dbReference type="Gene3D" id="2.160.20.70">
    <property type="match status" value="1"/>
</dbReference>
<dbReference type="NCBIfam" id="TIGR01222">
    <property type="entry name" value="minC"/>
    <property type="match status" value="1"/>
</dbReference>
<dbReference type="HAMAP" id="MF_00267">
    <property type="entry name" value="MinC"/>
    <property type="match status" value="1"/>
</dbReference>
<comment type="function">
    <text evidence="5 6">Cell division inhibitor that blocks the formation of polar Z ring septums. Rapidly oscillates between the poles of the cell to destabilize FtsZ filaments that have formed before they mature into polar Z rings. Prevents FtsZ polymerization.</text>
</comment>
<gene>
    <name evidence="6 9" type="primary">minC</name>
    <name evidence="9" type="ORF">V4F39_14150</name>
</gene>
<evidence type="ECO:0000256" key="2">
    <source>
        <dbReference type="ARBA" id="ARBA00022618"/>
    </source>
</evidence>
<comment type="subunit">
    <text evidence="6">Interacts with MinD and FtsZ.</text>
</comment>
<keyword evidence="4 6" id="KW-0131">Cell cycle</keyword>
<evidence type="ECO:0000256" key="6">
    <source>
        <dbReference type="HAMAP-Rule" id="MF_00267"/>
    </source>
</evidence>
<dbReference type="RefSeq" id="WP_332290160.1">
    <property type="nucleotide sequence ID" value="NZ_JAZIBG010000028.1"/>
</dbReference>
<comment type="caution">
    <text evidence="9">The sequence shown here is derived from an EMBL/GenBank/DDBJ whole genome shotgun (WGS) entry which is preliminary data.</text>
</comment>
<name>A0AAW9Q4Y0_9BURK</name>
<dbReference type="AlphaFoldDB" id="A0AAW9Q4Y0"/>
<dbReference type="EMBL" id="JAZIBG010000028">
    <property type="protein sequence ID" value="MEF7615058.1"/>
    <property type="molecule type" value="Genomic_DNA"/>
</dbReference>
<comment type="similarity">
    <text evidence="1 6">Belongs to the MinC family.</text>
</comment>
<dbReference type="InterPro" id="IPR007874">
    <property type="entry name" value="MinC_N"/>
</dbReference>
<evidence type="ECO:0000256" key="3">
    <source>
        <dbReference type="ARBA" id="ARBA00023210"/>
    </source>
</evidence>
<dbReference type="Pfam" id="PF05209">
    <property type="entry name" value="MinC_N"/>
    <property type="match status" value="1"/>
</dbReference>
<accession>A0AAW9Q4Y0</accession>
<dbReference type="PANTHER" id="PTHR34108">
    <property type="entry name" value="SEPTUM SITE-DETERMINING PROTEIN MINC"/>
    <property type="match status" value="1"/>
</dbReference>
<dbReference type="GO" id="GO:0051302">
    <property type="term" value="P:regulation of cell division"/>
    <property type="evidence" value="ECO:0007669"/>
    <property type="project" value="InterPro"/>
</dbReference>
<dbReference type="InterPro" id="IPR013033">
    <property type="entry name" value="MinC"/>
</dbReference>
<keyword evidence="10" id="KW-1185">Reference proteome</keyword>
<evidence type="ECO:0000313" key="9">
    <source>
        <dbReference type="EMBL" id="MEF7615058.1"/>
    </source>
</evidence>
<evidence type="ECO:0000256" key="4">
    <source>
        <dbReference type="ARBA" id="ARBA00023306"/>
    </source>
</evidence>
<evidence type="ECO:0000313" key="10">
    <source>
        <dbReference type="Proteomes" id="UP001336250"/>
    </source>
</evidence>
<evidence type="ECO:0000259" key="8">
    <source>
        <dbReference type="Pfam" id="PF05209"/>
    </source>
</evidence>
<dbReference type="Pfam" id="PF03775">
    <property type="entry name" value="MinC_C"/>
    <property type="match status" value="1"/>
</dbReference>
<feature type="domain" description="Septum formation inhibitor MinC C-terminal" evidence="7">
    <location>
        <begin position="154"/>
        <end position="256"/>
    </location>
</feature>
<evidence type="ECO:0000256" key="1">
    <source>
        <dbReference type="ARBA" id="ARBA00006291"/>
    </source>
</evidence>
<evidence type="ECO:0000256" key="5">
    <source>
        <dbReference type="ARBA" id="ARBA00025606"/>
    </source>
</evidence>
<dbReference type="Proteomes" id="UP001336250">
    <property type="component" value="Unassembled WGS sequence"/>
</dbReference>
<dbReference type="InterPro" id="IPR016098">
    <property type="entry name" value="CAP/MinC_C"/>
</dbReference>
<dbReference type="SUPFAM" id="SSF63848">
    <property type="entry name" value="Cell-division inhibitor MinC, C-terminal domain"/>
    <property type="match status" value="1"/>
</dbReference>